<feature type="compositionally biased region" description="Polar residues" evidence="1">
    <location>
        <begin position="300"/>
        <end position="315"/>
    </location>
</feature>
<organism evidence="2 3">
    <name type="scientific">Phytophthora fragariaefolia</name>
    <dbReference type="NCBI Taxonomy" id="1490495"/>
    <lineage>
        <taxon>Eukaryota</taxon>
        <taxon>Sar</taxon>
        <taxon>Stramenopiles</taxon>
        <taxon>Oomycota</taxon>
        <taxon>Peronosporomycetes</taxon>
        <taxon>Peronosporales</taxon>
        <taxon>Peronosporaceae</taxon>
        <taxon>Phytophthora</taxon>
    </lineage>
</organism>
<evidence type="ECO:0000313" key="2">
    <source>
        <dbReference type="EMBL" id="GMF38822.1"/>
    </source>
</evidence>
<feature type="compositionally biased region" description="Basic and acidic residues" evidence="1">
    <location>
        <begin position="258"/>
        <end position="270"/>
    </location>
</feature>
<gene>
    <name evidence="2" type="ORF">Pfra01_001131800</name>
</gene>
<feature type="region of interest" description="Disordered" evidence="1">
    <location>
        <begin position="153"/>
        <end position="186"/>
    </location>
</feature>
<protein>
    <submittedName>
        <fullName evidence="2">Unnamed protein product</fullName>
    </submittedName>
</protein>
<reference evidence="2" key="1">
    <citation type="submission" date="2023-04" db="EMBL/GenBank/DDBJ databases">
        <title>Phytophthora fragariaefolia NBRC 109709.</title>
        <authorList>
            <person name="Ichikawa N."/>
            <person name="Sato H."/>
            <person name="Tonouchi N."/>
        </authorList>
    </citation>
    <scope>NUCLEOTIDE SEQUENCE</scope>
    <source>
        <strain evidence="2">NBRC 109709</strain>
    </source>
</reference>
<dbReference type="OrthoDB" id="126941at2759"/>
<sequence>MYKGDEVPPKSRKGLTSLEALKESAGVMGLLHCYLHPTVEVNIVNKDVYDSWAMLCTQYGGGKSSETWDIHEMYRVLVRSWYGEKAKEGMTRFITRWEMLLRQFEMATGMEFVDSVRSVMFADTLPSSWRSLVLGWRGARLFVPYSELVEKARAEDNRRRSKPHRERDKSRVRSPSRAPSGRTRPSNGSVECFYCFRSNHSFQQCRFLANDIEAGQTHNPHKQYACVETKDRTPQMVEALNAFVDERTTQTAMLLGDRSCRRDDNRRSESFYRSQSRRRSPSGGGRLAQSQNHSRDDQPSRSQSVYRGNPATRSRSSAREDSDFYFPPRKRQRSLFFKGGSP</sequence>
<name>A0A9W6XHX8_9STRA</name>
<feature type="region of interest" description="Disordered" evidence="1">
    <location>
        <begin position="256"/>
        <end position="342"/>
    </location>
</feature>
<evidence type="ECO:0000313" key="3">
    <source>
        <dbReference type="Proteomes" id="UP001165121"/>
    </source>
</evidence>
<proteinExistence type="predicted"/>
<comment type="caution">
    <text evidence="2">The sequence shown here is derived from an EMBL/GenBank/DDBJ whole genome shotgun (WGS) entry which is preliminary data.</text>
</comment>
<keyword evidence="3" id="KW-1185">Reference proteome</keyword>
<dbReference type="Proteomes" id="UP001165121">
    <property type="component" value="Unassembled WGS sequence"/>
</dbReference>
<evidence type="ECO:0000256" key="1">
    <source>
        <dbReference type="SAM" id="MobiDB-lite"/>
    </source>
</evidence>
<dbReference type="EMBL" id="BSXT01001120">
    <property type="protein sequence ID" value="GMF38822.1"/>
    <property type="molecule type" value="Genomic_DNA"/>
</dbReference>
<accession>A0A9W6XHX8</accession>
<dbReference type="AlphaFoldDB" id="A0A9W6XHX8"/>